<organism evidence="5 6">
    <name type="scientific">Agathobacter ruminis</name>
    <dbReference type="NCBI Taxonomy" id="1712665"/>
    <lineage>
        <taxon>Bacteria</taxon>
        <taxon>Bacillati</taxon>
        <taxon>Bacillota</taxon>
        <taxon>Clostridia</taxon>
        <taxon>Lachnospirales</taxon>
        <taxon>Lachnospiraceae</taxon>
        <taxon>Agathobacter</taxon>
    </lineage>
</organism>
<keyword evidence="2 3" id="KW-1005">Bacterial flagellum biogenesis</keyword>
<keyword evidence="5" id="KW-0282">Flagellum</keyword>
<evidence type="ECO:0000256" key="3">
    <source>
        <dbReference type="RuleBase" id="RU362076"/>
    </source>
</evidence>
<keyword evidence="6" id="KW-1185">Reference proteome</keyword>
<gene>
    <name evidence="5" type="ORF">CSX02_06265</name>
</gene>
<evidence type="ECO:0000256" key="1">
    <source>
        <dbReference type="ARBA" id="ARBA00010577"/>
    </source>
</evidence>
<name>A0A2G3E3N0_9FIRM</name>
<sequence length="229" mass="25319">MAIVANVNNGKLDYSYTKSGEKEPVGSNLGYDQFLQLLCAEMQYQDPLEPTTNTDYVAQMATFSQLEATLSLEQTEQNALASALVGKQVILATEDTTGNTKYVEGRVDYVLYENGEVMLSVNNGLYPLSTLDTVADDTYFDAAATAKTFSNMVSQFPDPLNLTLTYKGAVEEAREFYDNMSDYQKEFVEAKDVEVLKALEERIKELQAAADAAEKNKEENGQTPTEDGE</sequence>
<evidence type="ECO:0000256" key="2">
    <source>
        <dbReference type="ARBA" id="ARBA00022795"/>
    </source>
</evidence>
<dbReference type="RefSeq" id="WP_099386030.1">
    <property type="nucleotide sequence ID" value="NZ_JANSWH010000099.1"/>
</dbReference>
<comment type="caution">
    <text evidence="5">The sequence shown here is derived from an EMBL/GenBank/DDBJ whole genome shotgun (WGS) entry which is preliminary data.</text>
</comment>
<evidence type="ECO:0000313" key="5">
    <source>
        <dbReference type="EMBL" id="PHU37801.1"/>
    </source>
</evidence>
<comment type="similarity">
    <text evidence="1 3">Belongs to the FlgD family.</text>
</comment>
<protein>
    <recommendedName>
        <fullName evidence="3">Basal-body rod modification protein FlgD</fullName>
    </recommendedName>
</protein>
<comment type="function">
    <text evidence="3">Required for flagellar hook formation. May act as a scaffolding protein.</text>
</comment>
<reference evidence="5 6" key="1">
    <citation type="submission" date="2017-10" db="EMBL/GenBank/DDBJ databases">
        <title>Resolving the taxonomy of Roseburia spp., Eubacterium rectale and Agathobacter spp. through phylogenomic analysis.</title>
        <authorList>
            <person name="Sheridan P.O."/>
            <person name="Walker A.W."/>
            <person name="Duncan S.H."/>
            <person name="Scott K.P."/>
            <person name="Toole P.W.O."/>
            <person name="Luis P."/>
            <person name="Flint H.J."/>
        </authorList>
    </citation>
    <scope>NUCLEOTIDE SEQUENCE [LARGE SCALE GENOMIC DNA]</scope>
    <source>
        <strain evidence="5 6">JK623</strain>
    </source>
</reference>
<proteinExistence type="inferred from homology"/>
<keyword evidence="5" id="KW-0969">Cilium</keyword>
<dbReference type="AlphaFoldDB" id="A0A2G3E3N0"/>
<dbReference type="Proteomes" id="UP000224563">
    <property type="component" value="Unassembled WGS sequence"/>
</dbReference>
<feature type="region of interest" description="Disordered" evidence="4">
    <location>
        <begin position="209"/>
        <end position="229"/>
    </location>
</feature>
<reference evidence="5 6" key="2">
    <citation type="submission" date="2017-10" db="EMBL/GenBank/DDBJ databases">
        <authorList>
            <person name="Banno H."/>
            <person name="Chua N.-H."/>
        </authorList>
    </citation>
    <scope>NUCLEOTIDE SEQUENCE [LARGE SCALE GENOMIC DNA]</scope>
    <source>
        <strain evidence="5 6">JK623</strain>
    </source>
</reference>
<dbReference type="InterPro" id="IPR005648">
    <property type="entry name" value="FlgD"/>
</dbReference>
<dbReference type="EMBL" id="PDYG01000030">
    <property type="protein sequence ID" value="PHU37801.1"/>
    <property type="molecule type" value="Genomic_DNA"/>
</dbReference>
<dbReference type="Pfam" id="PF03963">
    <property type="entry name" value="FlgD"/>
    <property type="match status" value="1"/>
</dbReference>
<evidence type="ECO:0000256" key="4">
    <source>
        <dbReference type="SAM" id="MobiDB-lite"/>
    </source>
</evidence>
<evidence type="ECO:0000313" key="6">
    <source>
        <dbReference type="Proteomes" id="UP000224563"/>
    </source>
</evidence>
<dbReference type="GO" id="GO:0044781">
    <property type="term" value="P:bacterial-type flagellum organization"/>
    <property type="evidence" value="ECO:0007669"/>
    <property type="project" value="UniProtKB-UniRule"/>
</dbReference>
<keyword evidence="5" id="KW-0966">Cell projection</keyword>
<accession>A0A2G3E3N0</accession>